<keyword evidence="2" id="KW-0472">Membrane</keyword>
<dbReference type="PANTHER" id="PTHR36834">
    <property type="entry name" value="MEMBRANE PROTEIN-RELATED"/>
    <property type="match status" value="1"/>
</dbReference>
<name>A0A7W5VPC5_9ACTN</name>
<keyword evidence="5" id="KW-1185">Reference proteome</keyword>
<dbReference type="Proteomes" id="UP000579945">
    <property type="component" value="Unassembled WGS sequence"/>
</dbReference>
<evidence type="ECO:0000313" key="4">
    <source>
        <dbReference type="EMBL" id="MBB3731822.1"/>
    </source>
</evidence>
<dbReference type="AlphaFoldDB" id="A0A7W5VPC5"/>
<evidence type="ECO:0000313" key="5">
    <source>
        <dbReference type="Proteomes" id="UP000579945"/>
    </source>
</evidence>
<feature type="domain" description="VanZ-like" evidence="3">
    <location>
        <begin position="46"/>
        <end position="159"/>
    </location>
</feature>
<dbReference type="RefSeq" id="WP_312895897.1">
    <property type="nucleotide sequence ID" value="NZ_JACIBV010000001.1"/>
</dbReference>
<reference evidence="4 5" key="1">
    <citation type="submission" date="2020-08" db="EMBL/GenBank/DDBJ databases">
        <title>Sequencing the genomes of 1000 actinobacteria strains.</title>
        <authorList>
            <person name="Klenk H.-P."/>
        </authorList>
    </citation>
    <scope>NUCLEOTIDE SEQUENCE [LARGE SCALE GENOMIC DNA]</scope>
    <source>
        <strain evidence="4 5">DSM 44320</strain>
    </source>
</reference>
<evidence type="ECO:0000256" key="2">
    <source>
        <dbReference type="SAM" id="Phobius"/>
    </source>
</evidence>
<feature type="transmembrane region" description="Helical" evidence="2">
    <location>
        <begin position="31"/>
        <end position="49"/>
    </location>
</feature>
<dbReference type="GeneID" id="95393886"/>
<dbReference type="Pfam" id="PF04892">
    <property type="entry name" value="VanZ"/>
    <property type="match status" value="1"/>
</dbReference>
<feature type="transmembrane region" description="Helical" evidence="2">
    <location>
        <begin position="146"/>
        <end position="164"/>
    </location>
</feature>
<feature type="transmembrane region" description="Helical" evidence="2">
    <location>
        <begin position="118"/>
        <end position="140"/>
    </location>
</feature>
<sequence length="176" mass="18383">MPILGRRPRPSTEPEQEPGRVPRSGTVLKRVVVGLLALAGLAVFGAVLVKLTLTPVPEAAGDAIGNVEPGASLRFYLDRPSVKAALVQVGGNLALMMPLGVILPVLSRRLRGPIRLALVVGLFSLSIEVAQGAFVVGRAFDADDVLLNAAGAVLAYLLVGRRLALWLRPSSQPSAA</sequence>
<dbReference type="EMBL" id="JACIBV010000001">
    <property type="protein sequence ID" value="MBB3731822.1"/>
    <property type="molecule type" value="Genomic_DNA"/>
</dbReference>
<keyword evidence="2" id="KW-0812">Transmembrane</keyword>
<protein>
    <recommendedName>
        <fullName evidence="3">VanZ-like domain-containing protein</fullName>
    </recommendedName>
</protein>
<dbReference type="InterPro" id="IPR006976">
    <property type="entry name" value="VanZ-like"/>
</dbReference>
<evidence type="ECO:0000259" key="3">
    <source>
        <dbReference type="Pfam" id="PF04892"/>
    </source>
</evidence>
<organism evidence="4 5">
    <name type="scientific">Nonomuraea dietziae</name>
    <dbReference type="NCBI Taxonomy" id="65515"/>
    <lineage>
        <taxon>Bacteria</taxon>
        <taxon>Bacillati</taxon>
        <taxon>Actinomycetota</taxon>
        <taxon>Actinomycetes</taxon>
        <taxon>Streptosporangiales</taxon>
        <taxon>Streptosporangiaceae</taxon>
        <taxon>Nonomuraea</taxon>
    </lineage>
</organism>
<comment type="caution">
    <text evidence="4">The sequence shown here is derived from an EMBL/GenBank/DDBJ whole genome shotgun (WGS) entry which is preliminary data.</text>
</comment>
<feature type="transmembrane region" description="Helical" evidence="2">
    <location>
        <begin position="85"/>
        <end position="106"/>
    </location>
</feature>
<feature type="region of interest" description="Disordered" evidence="1">
    <location>
        <begin position="1"/>
        <end position="22"/>
    </location>
</feature>
<keyword evidence="2" id="KW-1133">Transmembrane helix</keyword>
<dbReference type="PANTHER" id="PTHR36834:SF1">
    <property type="entry name" value="INTEGRAL MEMBRANE PROTEIN"/>
    <property type="match status" value="1"/>
</dbReference>
<gene>
    <name evidence="4" type="ORF">FHR33_007682</name>
</gene>
<accession>A0A7W5VPC5</accession>
<evidence type="ECO:0000256" key="1">
    <source>
        <dbReference type="SAM" id="MobiDB-lite"/>
    </source>
</evidence>
<dbReference type="InterPro" id="IPR053150">
    <property type="entry name" value="Teicoplanin_resist-assoc"/>
</dbReference>
<proteinExistence type="predicted"/>